<proteinExistence type="predicted"/>
<evidence type="ECO:0000313" key="3">
    <source>
        <dbReference type="Proteomes" id="UP000499080"/>
    </source>
</evidence>
<dbReference type="Proteomes" id="UP000499080">
    <property type="component" value="Unassembled WGS sequence"/>
</dbReference>
<dbReference type="EMBL" id="BGPR01001333">
    <property type="protein sequence ID" value="GBM51367.1"/>
    <property type="molecule type" value="Genomic_DNA"/>
</dbReference>
<name>A0A4Y2GDV3_ARAVE</name>
<comment type="caution">
    <text evidence="2">The sequence shown here is derived from an EMBL/GenBank/DDBJ whole genome shotgun (WGS) entry which is preliminary data.</text>
</comment>
<reference evidence="2 3" key="1">
    <citation type="journal article" date="2019" name="Sci. Rep.">
        <title>Orb-weaving spider Araneus ventricosus genome elucidates the spidroin gene catalogue.</title>
        <authorList>
            <person name="Kono N."/>
            <person name="Nakamura H."/>
            <person name="Ohtoshi R."/>
            <person name="Moran D.A.P."/>
            <person name="Shinohara A."/>
            <person name="Yoshida Y."/>
            <person name="Fujiwara M."/>
            <person name="Mori M."/>
            <person name="Tomita M."/>
            <person name="Arakawa K."/>
        </authorList>
    </citation>
    <scope>NUCLEOTIDE SEQUENCE [LARGE SCALE GENOMIC DNA]</scope>
</reference>
<keyword evidence="3" id="KW-1185">Reference proteome</keyword>
<protein>
    <recommendedName>
        <fullName evidence="1">DDE-1 domain-containing protein</fullName>
    </recommendedName>
</protein>
<evidence type="ECO:0000313" key="2">
    <source>
        <dbReference type="EMBL" id="GBM51367.1"/>
    </source>
</evidence>
<dbReference type="InterPro" id="IPR004875">
    <property type="entry name" value="DDE_SF_endonuclease_dom"/>
</dbReference>
<accession>A0A4Y2GDV3</accession>
<dbReference type="AlphaFoldDB" id="A0A4Y2GDV3"/>
<dbReference type="Pfam" id="PF03184">
    <property type="entry name" value="DDE_1"/>
    <property type="match status" value="1"/>
</dbReference>
<organism evidence="2 3">
    <name type="scientific">Araneus ventricosus</name>
    <name type="common">Orbweaver spider</name>
    <name type="synonym">Epeira ventricosa</name>
    <dbReference type="NCBI Taxonomy" id="182803"/>
    <lineage>
        <taxon>Eukaryota</taxon>
        <taxon>Metazoa</taxon>
        <taxon>Ecdysozoa</taxon>
        <taxon>Arthropoda</taxon>
        <taxon>Chelicerata</taxon>
        <taxon>Arachnida</taxon>
        <taxon>Araneae</taxon>
        <taxon>Araneomorphae</taxon>
        <taxon>Entelegynae</taxon>
        <taxon>Araneoidea</taxon>
        <taxon>Araneidae</taxon>
        <taxon>Araneus</taxon>
    </lineage>
</organism>
<dbReference type="GO" id="GO:0003676">
    <property type="term" value="F:nucleic acid binding"/>
    <property type="evidence" value="ECO:0007669"/>
    <property type="project" value="InterPro"/>
</dbReference>
<sequence>MTYRTTATARENGIIILYLPPHTSHALQPLDVRMFAPLKKPWKEILKKWFCESRLQSISKTVFPSLLKQEAVETPSVSIEGDEVSAVSEAVVSPLKELPLAILSTLLPSASSNTKLAWKSSKAKRKHVQAITGEVLVADMQPIVTKNMKSVE</sequence>
<dbReference type="OrthoDB" id="6436443at2759"/>
<evidence type="ECO:0000259" key="1">
    <source>
        <dbReference type="Pfam" id="PF03184"/>
    </source>
</evidence>
<feature type="domain" description="DDE-1" evidence="1">
    <location>
        <begin position="9"/>
        <end position="59"/>
    </location>
</feature>
<gene>
    <name evidence="2" type="ORF">AVEN_110817_1</name>
</gene>